<dbReference type="EMBL" id="JBHMEP010000008">
    <property type="protein sequence ID" value="MFB9136947.1"/>
    <property type="molecule type" value="Genomic_DNA"/>
</dbReference>
<comment type="caution">
    <text evidence="1">The sequence shown here is derived from an EMBL/GenBank/DDBJ whole genome shotgun (WGS) entry which is preliminary data.</text>
</comment>
<sequence length="277" mass="30737">MTLNVETTPLFGIGIAGNFAGHLNQTGEAKGLSQAVDDEKPQAIFPFFVPSATETYLTVNPYSSRALSLPTQADAKVQMESEVAVIAKIDYQNGQVSTIDPTHMMLLNDATYRNAKVSKLAEKKNWGEASKGIGKESIPLVNGFDSDLSQYRFCSFHRQNQQWYLCCKDASVADYSYFYQPLLNWLVETINFQSDEGALHSILALLEQAGYPQEIVISLGASRYTEQGESHALRSGDELCTLLYDEQQVDFTTLKQAVEKGDLDALSEHALVLYQHC</sequence>
<dbReference type="InterPro" id="IPR043776">
    <property type="entry name" value="DUF5718"/>
</dbReference>
<reference evidence="1 2" key="1">
    <citation type="submission" date="2024-09" db="EMBL/GenBank/DDBJ databases">
        <authorList>
            <person name="Sun Q."/>
            <person name="Mori K."/>
        </authorList>
    </citation>
    <scope>NUCLEOTIDE SEQUENCE [LARGE SCALE GENOMIC DNA]</scope>
    <source>
        <strain evidence="1 2">CECT 8064</strain>
    </source>
</reference>
<evidence type="ECO:0000313" key="1">
    <source>
        <dbReference type="EMBL" id="MFB9136947.1"/>
    </source>
</evidence>
<gene>
    <name evidence="1" type="ORF">ACFFUV_18415</name>
</gene>
<proteinExistence type="predicted"/>
<accession>A0ABV5HT99</accession>
<evidence type="ECO:0000313" key="2">
    <source>
        <dbReference type="Proteomes" id="UP001589645"/>
    </source>
</evidence>
<keyword evidence="2" id="KW-1185">Reference proteome</keyword>
<dbReference type="Proteomes" id="UP001589645">
    <property type="component" value="Unassembled WGS sequence"/>
</dbReference>
<organism evidence="1 2">
    <name type="scientific">Vibrio olivae</name>
    <dbReference type="NCBI Taxonomy" id="1243002"/>
    <lineage>
        <taxon>Bacteria</taxon>
        <taxon>Pseudomonadati</taxon>
        <taxon>Pseudomonadota</taxon>
        <taxon>Gammaproteobacteria</taxon>
        <taxon>Vibrionales</taxon>
        <taxon>Vibrionaceae</taxon>
        <taxon>Vibrio</taxon>
    </lineage>
</organism>
<dbReference type="Pfam" id="PF18985">
    <property type="entry name" value="DUF5718"/>
    <property type="match status" value="1"/>
</dbReference>
<name>A0ABV5HT99_9VIBR</name>
<dbReference type="RefSeq" id="WP_390195656.1">
    <property type="nucleotide sequence ID" value="NZ_JBHMEP010000008.1"/>
</dbReference>
<protein>
    <submittedName>
        <fullName evidence="1">DUF5718 family protein</fullName>
    </submittedName>
</protein>